<dbReference type="EMBL" id="ML976669">
    <property type="protein sequence ID" value="KAF1975886.1"/>
    <property type="molecule type" value="Genomic_DNA"/>
</dbReference>
<reference evidence="1" key="1">
    <citation type="journal article" date="2020" name="Stud. Mycol.">
        <title>101 Dothideomycetes genomes: a test case for predicting lifestyles and emergence of pathogens.</title>
        <authorList>
            <person name="Haridas S."/>
            <person name="Albert R."/>
            <person name="Binder M."/>
            <person name="Bloem J."/>
            <person name="Labutti K."/>
            <person name="Salamov A."/>
            <person name="Andreopoulos B."/>
            <person name="Baker S."/>
            <person name="Barry K."/>
            <person name="Bills G."/>
            <person name="Bluhm B."/>
            <person name="Cannon C."/>
            <person name="Castanera R."/>
            <person name="Culley D."/>
            <person name="Daum C."/>
            <person name="Ezra D."/>
            <person name="Gonzalez J."/>
            <person name="Henrissat B."/>
            <person name="Kuo A."/>
            <person name="Liang C."/>
            <person name="Lipzen A."/>
            <person name="Lutzoni F."/>
            <person name="Magnuson J."/>
            <person name="Mondo S."/>
            <person name="Nolan M."/>
            <person name="Ohm R."/>
            <person name="Pangilinan J."/>
            <person name="Park H.-J."/>
            <person name="Ramirez L."/>
            <person name="Alfaro M."/>
            <person name="Sun H."/>
            <person name="Tritt A."/>
            <person name="Yoshinaga Y."/>
            <person name="Zwiers L.-H."/>
            <person name="Turgeon B."/>
            <person name="Goodwin S."/>
            <person name="Spatafora J."/>
            <person name="Crous P."/>
            <person name="Grigoriev I."/>
        </authorList>
    </citation>
    <scope>NUCLEOTIDE SEQUENCE</scope>
    <source>
        <strain evidence="1">CBS 107.79</strain>
    </source>
</reference>
<evidence type="ECO:0000313" key="1">
    <source>
        <dbReference type="EMBL" id="KAF1975886.1"/>
    </source>
</evidence>
<accession>A0A6A5VLJ0</accession>
<dbReference type="OrthoDB" id="3439522at2759"/>
<dbReference type="AlphaFoldDB" id="A0A6A5VLJ0"/>
<evidence type="ECO:0000313" key="2">
    <source>
        <dbReference type="Proteomes" id="UP000800036"/>
    </source>
</evidence>
<sequence length="137" mass="15807">EIDPSSRSWQWQISYAIVYCVIHFKRGIKRAVKSAYGAVDKSYHSPYNQLLQLLFCQTVEDYNTLCDELSNPLLYPPSIVAWARHKKNKIFRCGLNKALSSIGTSTWESISAHTNACEQTYYKSNVFGRWLPLLRVI</sequence>
<feature type="non-terminal residue" evidence="1">
    <location>
        <position position="1"/>
    </location>
</feature>
<protein>
    <submittedName>
        <fullName evidence="1">Uncharacterized protein</fullName>
    </submittedName>
</protein>
<organism evidence="1 2">
    <name type="scientific">Bimuria novae-zelandiae CBS 107.79</name>
    <dbReference type="NCBI Taxonomy" id="1447943"/>
    <lineage>
        <taxon>Eukaryota</taxon>
        <taxon>Fungi</taxon>
        <taxon>Dikarya</taxon>
        <taxon>Ascomycota</taxon>
        <taxon>Pezizomycotina</taxon>
        <taxon>Dothideomycetes</taxon>
        <taxon>Pleosporomycetidae</taxon>
        <taxon>Pleosporales</taxon>
        <taxon>Massarineae</taxon>
        <taxon>Didymosphaeriaceae</taxon>
        <taxon>Bimuria</taxon>
    </lineage>
</organism>
<dbReference type="Proteomes" id="UP000800036">
    <property type="component" value="Unassembled WGS sequence"/>
</dbReference>
<gene>
    <name evidence="1" type="ORF">BU23DRAFT_457916</name>
</gene>
<name>A0A6A5VLJ0_9PLEO</name>
<keyword evidence="2" id="KW-1185">Reference proteome</keyword>
<proteinExistence type="predicted"/>